<proteinExistence type="predicted"/>
<protein>
    <submittedName>
        <fullName evidence="2">Uncharacterized protein</fullName>
    </submittedName>
</protein>
<comment type="caution">
    <text evidence="2">The sequence shown here is derived from an EMBL/GenBank/DDBJ whole genome shotgun (WGS) entry which is preliminary data.</text>
</comment>
<dbReference type="Proteomes" id="UP001530377">
    <property type="component" value="Unassembled WGS sequence"/>
</dbReference>
<evidence type="ECO:0000313" key="3">
    <source>
        <dbReference type="Proteomes" id="UP001530377"/>
    </source>
</evidence>
<evidence type="ECO:0000256" key="1">
    <source>
        <dbReference type="SAM" id="MobiDB-lite"/>
    </source>
</evidence>
<sequence length="271" mass="29861">MMEAHAELNQATISSVEVAVVSAAAIAAPESSTKRKIMNDVGHHNQHQQHHRQQSANKRQKKNKNGKSHNNSRKNKNNWIENCSETIHRIPTDCQAPLTCIITRVEIDEEPPLEKEGDVNFHGEKVRRTTTRSEKNVNEEKISRDDAENGGGDASAVDKCTSTGNDDGNLEKMMGVLPQAVAGDSPAATNAKNSNEKSSNIARPSRPFFSWYVKEKRITLKGEISSTTVKIAKGTEAKKLFIPVKRHASVIGPTKLHLTFLCKSGRHNDNG</sequence>
<dbReference type="EMBL" id="JALLPB020000273">
    <property type="protein sequence ID" value="KAL3811221.1"/>
    <property type="molecule type" value="Genomic_DNA"/>
</dbReference>
<reference evidence="2 3" key="1">
    <citation type="submission" date="2024-10" db="EMBL/GenBank/DDBJ databases">
        <title>Updated reference genomes for cyclostephanoid diatoms.</title>
        <authorList>
            <person name="Roberts W.R."/>
            <person name="Alverson A.J."/>
        </authorList>
    </citation>
    <scope>NUCLEOTIDE SEQUENCE [LARGE SCALE GENOMIC DNA]</scope>
    <source>
        <strain evidence="2 3">AJA228-03</strain>
    </source>
</reference>
<organism evidence="2 3">
    <name type="scientific">Cyclostephanos tholiformis</name>
    <dbReference type="NCBI Taxonomy" id="382380"/>
    <lineage>
        <taxon>Eukaryota</taxon>
        <taxon>Sar</taxon>
        <taxon>Stramenopiles</taxon>
        <taxon>Ochrophyta</taxon>
        <taxon>Bacillariophyta</taxon>
        <taxon>Coscinodiscophyceae</taxon>
        <taxon>Thalassiosirophycidae</taxon>
        <taxon>Stephanodiscales</taxon>
        <taxon>Stephanodiscaceae</taxon>
        <taxon>Cyclostephanos</taxon>
    </lineage>
</organism>
<feature type="region of interest" description="Disordered" evidence="1">
    <location>
        <begin position="42"/>
        <end position="78"/>
    </location>
</feature>
<feature type="compositionally biased region" description="Basic residues" evidence="1">
    <location>
        <begin position="44"/>
        <end position="76"/>
    </location>
</feature>
<feature type="compositionally biased region" description="Basic and acidic residues" evidence="1">
    <location>
        <begin position="128"/>
        <end position="147"/>
    </location>
</feature>
<gene>
    <name evidence="2" type="ORF">ACHAXA_008980</name>
</gene>
<feature type="region of interest" description="Disordered" evidence="1">
    <location>
        <begin position="128"/>
        <end position="167"/>
    </location>
</feature>
<evidence type="ECO:0000313" key="2">
    <source>
        <dbReference type="EMBL" id="KAL3811221.1"/>
    </source>
</evidence>
<keyword evidence="3" id="KW-1185">Reference proteome</keyword>
<name>A0ABD3RHR8_9STRA</name>
<dbReference type="AlphaFoldDB" id="A0ABD3RHR8"/>
<accession>A0ABD3RHR8</accession>